<gene>
    <name evidence="2" type="ORF">NCTC13229_01636</name>
</gene>
<name>A0AB38F9B1_RHOWR</name>
<feature type="region of interest" description="Disordered" evidence="1">
    <location>
        <begin position="15"/>
        <end position="36"/>
    </location>
</feature>
<accession>A0AB38F9B1</accession>
<evidence type="ECO:0000313" key="2">
    <source>
        <dbReference type="EMBL" id="SPZ38171.1"/>
    </source>
</evidence>
<dbReference type="Proteomes" id="UP000251211">
    <property type="component" value="Unassembled WGS sequence"/>
</dbReference>
<comment type="caution">
    <text evidence="2">The sequence shown here is derived from an EMBL/GenBank/DDBJ whole genome shotgun (WGS) entry which is preliminary data.</text>
</comment>
<reference evidence="2 3" key="1">
    <citation type="submission" date="2018-06" db="EMBL/GenBank/DDBJ databases">
        <authorList>
            <consortium name="Pathogen Informatics"/>
            <person name="Doyle S."/>
        </authorList>
    </citation>
    <scope>NUCLEOTIDE SEQUENCE [LARGE SCALE GENOMIC DNA]</scope>
    <source>
        <strain evidence="2 3">NCTC13229</strain>
    </source>
</reference>
<protein>
    <submittedName>
        <fullName evidence="2">Uncharacterized protein</fullName>
    </submittedName>
</protein>
<dbReference type="EMBL" id="UAUI01000003">
    <property type="protein sequence ID" value="SPZ38171.1"/>
    <property type="molecule type" value="Genomic_DNA"/>
</dbReference>
<evidence type="ECO:0000256" key="1">
    <source>
        <dbReference type="SAM" id="MobiDB-lite"/>
    </source>
</evidence>
<proteinExistence type="predicted"/>
<sequence length="94" mass="10000">MERISVPTLWATAAKSDRGGISTRKGTAFDTKPGVRRAAPTRLATANRIMNSDMPDRRWKSPATAAARNPGIGIPIDSAAVSHRVVSSSGTVWL</sequence>
<evidence type="ECO:0000313" key="3">
    <source>
        <dbReference type="Proteomes" id="UP000251211"/>
    </source>
</evidence>
<organism evidence="2 3">
    <name type="scientific">Rhodococcus wratislaviensis</name>
    <name type="common">Tsukamurella wratislaviensis</name>
    <dbReference type="NCBI Taxonomy" id="44752"/>
    <lineage>
        <taxon>Bacteria</taxon>
        <taxon>Bacillati</taxon>
        <taxon>Actinomycetota</taxon>
        <taxon>Actinomycetes</taxon>
        <taxon>Mycobacteriales</taxon>
        <taxon>Nocardiaceae</taxon>
        <taxon>Rhodococcus</taxon>
    </lineage>
</organism>
<dbReference type="AlphaFoldDB" id="A0AB38F9B1"/>